<evidence type="ECO:0000256" key="4">
    <source>
        <dbReference type="ARBA" id="ARBA00022475"/>
    </source>
</evidence>
<dbReference type="GO" id="GO:0005886">
    <property type="term" value="C:plasma membrane"/>
    <property type="evidence" value="ECO:0007669"/>
    <property type="project" value="UniProtKB-SubCell"/>
</dbReference>
<dbReference type="PANTHER" id="PTHR36838:SF1">
    <property type="entry name" value="SLR1864 PROTEIN"/>
    <property type="match status" value="1"/>
</dbReference>
<evidence type="ECO:0000256" key="1">
    <source>
        <dbReference type="ARBA" id="ARBA00004651"/>
    </source>
</evidence>
<evidence type="ECO:0000256" key="3">
    <source>
        <dbReference type="ARBA" id="ARBA00022448"/>
    </source>
</evidence>
<name>A0A1E7DQN5_9BACI</name>
<keyword evidence="6 8" id="KW-1133">Transmembrane helix</keyword>
<dbReference type="AlphaFoldDB" id="A0A1E7DQN5"/>
<sequence length="309" mass="33545">MAVFISVLIQIILPMFLLIAAGAFLHRKYTLHMPTLSQLTINFFLPMVCFVNIYETELSGKTAVIVFVYLVLFNGLLIVAAMLISKLAGFDRKLSSSFQNSAVLSNSGNYGLPVSGLVFAANPLGLSIQIIISIFQNLLTYTWGFYNSVSASADNENVLKKVLKLPVLHALVLAVMLKAAGIKIPVFLWSPIENSSNAFLAVALITLGAQCAYMKITSISKPLILAVATRLLLSPMIGLLVIFLLDVHGTLAQAMFIASSFPTSRNSALLALEYDNYPEFASQTVIVTTVLSSVTVALVIYSAKIWFPL</sequence>
<keyword evidence="4" id="KW-1003">Cell membrane</keyword>
<comment type="subcellular location">
    <subcellularLocation>
        <location evidence="1">Cell membrane</location>
        <topology evidence="1">Multi-pass membrane protein</topology>
    </subcellularLocation>
</comment>
<evidence type="ECO:0000256" key="8">
    <source>
        <dbReference type="SAM" id="Phobius"/>
    </source>
</evidence>
<feature type="transmembrane region" description="Helical" evidence="8">
    <location>
        <begin position="126"/>
        <end position="146"/>
    </location>
</feature>
<feature type="transmembrane region" description="Helical" evidence="8">
    <location>
        <begin position="198"/>
        <end position="216"/>
    </location>
</feature>
<comment type="similarity">
    <text evidence="2">Belongs to the auxin efflux carrier (TC 2.A.69) family.</text>
</comment>
<dbReference type="InterPro" id="IPR004776">
    <property type="entry name" value="Mem_transp_PIN-like"/>
</dbReference>
<evidence type="ECO:0000256" key="7">
    <source>
        <dbReference type="ARBA" id="ARBA00023136"/>
    </source>
</evidence>
<feature type="transmembrane region" description="Helical" evidence="8">
    <location>
        <begin position="223"/>
        <end position="245"/>
    </location>
</feature>
<dbReference type="Gene3D" id="1.20.1530.20">
    <property type="match status" value="2"/>
</dbReference>
<evidence type="ECO:0000256" key="6">
    <source>
        <dbReference type="ARBA" id="ARBA00022989"/>
    </source>
</evidence>
<dbReference type="PANTHER" id="PTHR36838">
    <property type="entry name" value="AUXIN EFFLUX CARRIER FAMILY PROTEIN"/>
    <property type="match status" value="1"/>
</dbReference>
<feature type="transmembrane region" description="Helical" evidence="8">
    <location>
        <begin position="280"/>
        <end position="301"/>
    </location>
</feature>
<feature type="transmembrane region" description="Helical" evidence="8">
    <location>
        <begin position="36"/>
        <end position="54"/>
    </location>
</feature>
<feature type="transmembrane region" description="Helical" evidence="8">
    <location>
        <begin position="6"/>
        <end position="24"/>
    </location>
</feature>
<dbReference type="STRING" id="1714016.BA724_04035"/>
<dbReference type="Proteomes" id="UP000095658">
    <property type="component" value="Unassembled WGS sequence"/>
</dbReference>
<keyword evidence="7 8" id="KW-0472">Membrane</keyword>
<feature type="transmembrane region" description="Helical" evidence="8">
    <location>
        <begin position="167"/>
        <end position="192"/>
    </location>
</feature>
<dbReference type="Pfam" id="PF03547">
    <property type="entry name" value="Mem_trans"/>
    <property type="match status" value="1"/>
</dbReference>
<dbReference type="RefSeq" id="WP_069938291.1">
    <property type="nucleotide sequence ID" value="NZ_MAMP01000020.1"/>
</dbReference>
<feature type="transmembrane region" description="Helical" evidence="8">
    <location>
        <begin position="66"/>
        <end position="89"/>
    </location>
</feature>
<accession>A0A1E7DQN5</accession>
<keyword evidence="3" id="KW-0813">Transport</keyword>
<organism evidence="9 10">
    <name type="scientific">Domibacillus iocasae</name>
    <dbReference type="NCBI Taxonomy" id="1714016"/>
    <lineage>
        <taxon>Bacteria</taxon>
        <taxon>Bacillati</taxon>
        <taxon>Bacillota</taxon>
        <taxon>Bacilli</taxon>
        <taxon>Bacillales</taxon>
        <taxon>Bacillaceae</taxon>
        <taxon>Domibacillus</taxon>
    </lineage>
</organism>
<proteinExistence type="inferred from homology"/>
<evidence type="ECO:0000256" key="2">
    <source>
        <dbReference type="ARBA" id="ARBA00010145"/>
    </source>
</evidence>
<comment type="caution">
    <text evidence="9">The sequence shown here is derived from an EMBL/GenBank/DDBJ whole genome shotgun (WGS) entry which is preliminary data.</text>
</comment>
<dbReference type="GO" id="GO:0055085">
    <property type="term" value="P:transmembrane transport"/>
    <property type="evidence" value="ECO:0007669"/>
    <property type="project" value="InterPro"/>
</dbReference>
<evidence type="ECO:0000313" key="10">
    <source>
        <dbReference type="Proteomes" id="UP000095658"/>
    </source>
</evidence>
<gene>
    <name evidence="9" type="ORF">BA724_04035</name>
</gene>
<protein>
    <submittedName>
        <fullName evidence="9">Transporter</fullName>
    </submittedName>
</protein>
<dbReference type="InterPro" id="IPR038770">
    <property type="entry name" value="Na+/solute_symporter_sf"/>
</dbReference>
<evidence type="ECO:0000256" key="5">
    <source>
        <dbReference type="ARBA" id="ARBA00022692"/>
    </source>
</evidence>
<keyword evidence="5 8" id="KW-0812">Transmembrane</keyword>
<dbReference type="EMBL" id="MAMP01000020">
    <property type="protein sequence ID" value="OES45410.1"/>
    <property type="molecule type" value="Genomic_DNA"/>
</dbReference>
<reference evidence="9 10" key="1">
    <citation type="submission" date="2016-06" db="EMBL/GenBank/DDBJ databases">
        <title>Domibacillus iocasae genome sequencing.</title>
        <authorList>
            <person name="Verma A."/>
            <person name="Pal Y."/>
            <person name="Ojha A.K."/>
            <person name="Krishnamurthi S."/>
        </authorList>
    </citation>
    <scope>NUCLEOTIDE SEQUENCE [LARGE SCALE GENOMIC DNA]</scope>
    <source>
        <strain evidence="9 10">DSM 29979</strain>
    </source>
</reference>
<evidence type="ECO:0000313" key="9">
    <source>
        <dbReference type="EMBL" id="OES45410.1"/>
    </source>
</evidence>
<keyword evidence="10" id="KW-1185">Reference proteome</keyword>